<dbReference type="GO" id="GO:0008237">
    <property type="term" value="F:metallopeptidase activity"/>
    <property type="evidence" value="ECO:0007669"/>
    <property type="project" value="InterPro"/>
</dbReference>
<dbReference type="GO" id="GO:0005737">
    <property type="term" value="C:cytoplasm"/>
    <property type="evidence" value="ECO:0007669"/>
    <property type="project" value="UniProtKB-SubCell"/>
</dbReference>
<dbReference type="PANTHER" id="PTHR10540:SF8">
    <property type="entry name" value="COP9 SIGNALOSOME COMPLEX SUBUNIT 6"/>
    <property type="match status" value="1"/>
</dbReference>
<dbReference type="GO" id="GO:0008180">
    <property type="term" value="C:COP9 signalosome"/>
    <property type="evidence" value="ECO:0007669"/>
    <property type="project" value="UniProtKB-UniRule"/>
</dbReference>
<dbReference type="EMBL" id="QZAL01000052">
    <property type="protein sequence ID" value="THW43192.1"/>
    <property type="molecule type" value="Genomic_DNA"/>
</dbReference>
<dbReference type="AlphaFoldDB" id="A0A4V6TLE6"/>
<dbReference type="Pfam" id="PF01398">
    <property type="entry name" value="JAB"/>
    <property type="match status" value="1"/>
</dbReference>
<protein>
    <recommendedName>
        <fullName evidence="2">COP9 signalosome complex subunit 6</fullName>
    </recommendedName>
</protein>
<feature type="region of interest" description="Disordered" evidence="3">
    <location>
        <begin position="215"/>
        <end position="258"/>
    </location>
</feature>
<gene>
    <name evidence="5" type="ORF">D6D22_04547</name>
</gene>
<dbReference type="CDD" id="cd08063">
    <property type="entry name" value="MPN_CSN6"/>
    <property type="match status" value="1"/>
</dbReference>
<evidence type="ECO:0000259" key="4">
    <source>
        <dbReference type="PROSITE" id="PS50249"/>
    </source>
</evidence>
<proteinExistence type="inferred from homology"/>
<dbReference type="InterPro" id="IPR037518">
    <property type="entry name" value="MPN"/>
</dbReference>
<evidence type="ECO:0000313" key="5">
    <source>
        <dbReference type="EMBL" id="THW43192.1"/>
    </source>
</evidence>
<comment type="function">
    <text evidence="2">Component of the COP9 signalosome complex (CSN), a complex involved in various cellular and developmental processes.</text>
</comment>
<keyword evidence="2" id="KW-0539">Nucleus</keyword>
<sequence>MVEVASNSLLSSSTSDSSLSVQLHPLVLLTISDYITRHSVRQQEGPIIGAIIGQQNGRQITMEQAFQCKTKQDGDRIVVDDEWFAERLEQFKDVHKAPPLDLVAIFTLAPPSGPLPEHVPILQQLQHSYNDSLMLLLFHPQTILDGSLTGGKLPISIYETYYEPGSESAEKGLQVDGWGMGRQLQMRFRQLPFEVETGEAEMIAVDFVAKGSGSATVQNSAAPPAKGKARAEESTSTDVQLSAEDEEGNAVRGNQANSTPVMSSLTAKYNAIKMLHQRINLIRAYLAELPPSYLTDASLPVGVSDPPLNHQLLRSISAMLARLPLLAPPTTQSSASTTIPATGIPQSSIATASNQEQSDVHLVSLLASITRSVAQAKEMGSKYSIVQKAKADKTHTGLMGRGSRGFDDYGADTDGHWATPTETPEFSGSL</sequence>
<evidence type="ECO:0000256" key="2">
    <source>
        <dbReference type="RuleBase" id="RU367006"/>
    </source>
</evidence>
<dbReference type="GO" id="GO:0000338">
    <property type="term" value="P:protein deneddylation"/>
    <property type="evidence" value="ECO:0007669"/>
    <property type="project" value="InterPro"/>
</dbReference>
<comment type="similarity">
    <text evidence="1 2">Belongs to the peptidase M67A family. CSN6 subfamily.</text>
</comment>
<dbReference type="InterPro" id="IPR024969">
    <property type="entry name" value="EIF3F/CSN6-like_C"/>
</dbReference>
<name>A0A4V6TLE6_AURPU</name>
<dbReference type="Pfam" id="PF13012">
    <property type="entry name" value="MitMem_reg"/>
    <property type="match status" value="1"/>
</dbReference>
<dbReference type="Gene3D" id="3.40.140.10">
    <property type="entry name" value="Cytidine Deaminase, domain 2"/>
    <property type="match status" value="1"/>
</dbReference>
<evidence type="ECO:0000256" key="3">
    <source>
        <dbReference type="SAM" id="MobiDB-lite"/>
    </source>
</evidence>
<keyword evidence="2" id="KW-0963">Cytoplasm</keyword>
<accession>A0A4V6TLE6</accession>
<comment type="subcellular location">
    <subcellularLocation>
        <location evidence="2">Cytoplasm</location>
    </subcellularLocation>
    <subcellularLocation>
        <location evidence="2">Nucleus</location>
    </subcellularLocation>
</comment>
<dbReference type="PANTHER" id="PTHR10540">
    <property type="entry name" value="EUKARYOTIC TRANSLATION INITIATION FACTOR 3 SUBUNIT F-RELATED"/>
    <property type="match status" value="1"/>
</dbReference>
<evidence type="ECO:0000313" key="6">
    <source>
        <dbReference type="Proteomes" id="UP000310687"/>
    </source>
</evidence>
<dbReference type="PROSITE" id="PS50249">
    <property type="entry name" value="MPN"/>
    <property type="match status" value="1"/>
</dbReference>
<keyword evidence="2" id="KW-0736">Signalosome</keyword>
<evidence type="ECO:0000256" key="1">
    <source>
        <dbReference type="ARBA" id="ARBA00010893"/>
    </source>
</evidence>
<reference evidence="5 6" key="1">
    <citation type="submission" date="2018-10" db="EMBL/GenBank/DDBJ databases">
        <title>Fifty Aureobasidium pullulans genomes reveal a recombining polyextremotolerant generalist.</title>
        <authorList>
            <person name="Gostincar C."/>
            <person name="Turk M."/>
            <person name="Zajc J."/>
            <person name="Gunde-Cimerman N."/>
        </authorList>
    </citation>
    <scope>NUCLEOTIDE SEQUENCE [LARGE SCALE GENOMIC DNA]</scope>
    <source>
        <strain evidence="5 6">EXF-11013</strain>
    </source>
</reference>
<dbReference type="InterPro" id="IPR033859">
    <property type="entry name" value="MPN_CSN6"/>
</dbReference>
<organism evidence="5 6">
    <name type="scientific">Aureobasidium pullulans</name>
    <name type="common">Black yeast</name>
    <name type="synonym">Pullularia pullulans</name>
    <dbReference type="NCBI Taxonomy" id="5580"/>
    <lineage>
        <taxon>Eukaryota</taxon>
        <taxon>Fungi</taxon>
        <taxon>Dikarya</taxon>
        <taxon>Ascomycota</taxon>
        <taxon>Pezizomycotina</taxon>
        <taxon>Dothideomycetes</taxon>
        <taxon>Dothideomycetidae</taxon>
        <taxon>Dothideales</taxon>
        <taxon>Saccotheciaceae</taxon>
        <taxon>Aureobasidium</taxon>
    </lineage>
</organism>
<dbReference type="Proteomes" id="UP000310687">
    <property type="component" value="Unassembled WGS sequence"/>
</dbReference>
<feature type="domain" description="MPN" evidence="4">
    <location>
        <begin position="21"/>
        <end position="164"/>
    </location>
</feature>
<dbReference type="InterPro" id="IPR000555">
    <property type="entry name" value="JAMM/MPN+_dom"/>
</dbReference>
<comment type="caution">
    <text evidence="5">The sequence shown here is derived from an EMBL/GenBank/DDBJ whole genome shotgun (WGS) entry which is preliminary data.</text>
</comment>